<comment type="caution">
    <text evidence="1">The sequence shown here is derived from an EMBL/GenBank/DDBJ whole genome shotgun (WGS) entry which is preliminary data.</text>
</comment>
<gene>
    <name evidence="1" type="ORF">ILEXP_LOCUS39858</name>
</gene>
<name>A0ABC8TLR5_9AQUA</name>
<protein>
    <submittedName>
        <fullName evidence="1">Uncharacterized protein</fullName>
    </submittedName>
</protein>
<sequence length="213" mass="23049">MMKTSNGKGSVSVLVLCSVFVLSITVVFIVNSVDFVSLIQFTTGSKSEHKIQAIELQTTAITTALRGFRAASFAADSHSPNVTVIASNNSALPHRKDQKLEQGLARARAAIRKAASRSSQNLSAIRRIVSAEIFRNPAHFITIQRLGRLLIVRLGSLLIHAWCAQCALTHCSLHSSYGGEIKSHANGMVLIATPALNSEKTGMPFNLNRKQLD</sequence>
<dbReference type="EMBL" id="CAUOFW020005491">
    <property type="protein sequence ID" value="CAK9170376.1"/>
    <property type="molecule type" value="Genomic_DNA"/>
</dbReference>
<evidence type="ECO:0000313" key="1">
    <source>
        <dbReference type="EMBL" id="CAK9170376.1"/>
    </source>
</evidence>
<dbReference type="AlphaFoldDB" id="A0ABC8TLR5"/>
<accession>A0ABC8TLR5</accession>
<reference evidence="1 2" key="1">
    <citation type="submission" date="2024-02" db="EMBL/GenBank/DDBJ databases">
        <authorList>
            <person name="Vignale AGUSTIN F."/>
            <person name="Sosa J E."/>
            <person name="Modenutti C."/>
        </authorList>
    </citation>
    <scope>NUCLEOTIDE SEQUENCE [LARGE SCALE GENOMIC DNA]</scope>
</reference>
<keyword evidence="2" id="KW-1185">Reference proteome</keyword>
<evidence type="ECO:0000313" key="2">
    <source>
        <dbReference type="Proteomes" id="UP001642360"/>
    </source>
</evidence>
<dbReference type="Proteomes" id="UP001642360">
    <property type="component" value="Unassembled WGS sequence"/>
</dbReference>
<proteinExistence type="predicted"/>
<organism evidence="1 2">
    <name type="scientific">Ilex paraguariensis</name>
    <name type="common">yerba mate</name>
    <dbReference type="NCBI Taxonomy" id="185542"/>
    <lineage>
        <taxon>Eukaryota</taxon>
        <taxon>Viridiplantae</taxon>
        <taxon>Streptophyta</taxon>
        <taxon>Embryophyta</taxon>
        <taxon>Tracheophyta</taxon>
        <taxon>Spermatophyta</taxon>
        <taxon>Magnoliopsida</taxon>
        <taxon>eudicotyledons</taxon>
        <taxon>Gunneridae</taxon>
        <taxon>Pentapetalae</taxon>
        <taxon>asterids</taxon>
        <taxon>campanulids</taxon>
        <taxon>Aquifoliales</taxon>
        <taxon>Aquifoliaceae</taxon>
        <taxon>Ilex</taxon>
    </lineage>
</organism>